<evidence type="ECO:0000256" key="1">
    <source>
        <dbReference type="ARBA" id="ARBA00004651"/>
    </source>
</evidence>
<evidence type="ECO:0000256" key="5">
    <source>
        <dbReference type="ARBA" id="ARBA00022989"/>
    </source>
</evidence>
<evidence type="ECO:0000256" key="6">
    <source>
        <dbReference type="ARBA" id="ARBA00023136"/>
    </source>
</evidence>
<feature type="transmembrane region" description="Helical" evidence="7">
    <location>
        <begin position="304"/>
        <end position="322"/>
    </location>
</feature>
<protein>
    <recommendedName>
        <fullName evidence="10">Undecaprenyl-phosphate alpha-N-acetylglucosaminyl 1-phosphate transferase</fullName>
    </recommendedName>
</protein>
<gene>
    <name evidence="8" type="ORF">COU30_01865</name>
</gene>
<dbReference type="GO" id="GO:0005886">
    <property type="term" value="C:plasma membrane"/>
    <property type="evidence" value="ECO:0007669"/>
    <property type="project" value="UniProtKB-SubCell"/>
</dbReference>
<dbReference type="Pfam" id="PF00953">
    <property type="entry name" value="Glycos_transf_4"/>
    <property type="match status" value="1"/>
</dbReference>
<dbReference type="EMBL" id="PFBW01000081">
    <property type="protein sequence ID" value="PIR77543.1"/>
    <property type="molecule type" value="Genomic_DNA"/>
</dbReference>
<dbReference type="PANTHER" id="PTHR22926:SF3">
    <property type="entry name" value="UNDECAPRENYL-PHOSPHATE ALPHA-N-ACETYLGLUCOSAMINYL 1-PHOSPHATE TRANSFERASE"/>
    <property type="match status" value="1"/>
</dbReference>
<feature type="transmembrane region" description="Helical" evidence="7">
    <location>
        <begin position="6"/>
        <end position="25"/>
    </location>
</feature>
<feature type="transmembrane region" description="Helical" evidence="7">
    <location>
        <begin position="108"/>
        <end position="128"/>
    </location>
</feature>
<feature type="transmembrane region" description="Helical" evidence="7">
    <location>
        <begin position="175"/>
        <end position="193"/>
    </location>
</feature>
<accession>A0A2M6P1D0</accession>
<dbReference type="GO" id="GO:0071555">
    <property type="term" value="P:cell wall organization"/>
    <property type="evidence" value="ECO:0007669"/>
    <property type="project" value="TreeGrafter"/>
</dbReference>
<evidence type="ECO:0000256" key="4">
    <source>
        <dbReference type="ARBA" id="ARBA00022692"/>
    </source>
</evidence>
<keyword evidence="2" id="KW-1003">Cell membrane</keyword>
<feature type="transmembrane region" description="Helical" evidence="7">
    <location>
        <begin position="254"/>
        <end position="273"/>
    </location>
</feature>
<evidence type="ECO:0000256" key="7">
    <source>
        <dbReference type="SAM" id="Phobius"/>
    </source>
</evidence>
<dbReference type="AlphaFoldDB" id="A0A2M6P1D0"/>
<dbReference type="CDD" id="cd06853">
    <property type="entry name" value="GT_WecA_like"/>
    <property type="match status" value="1"/>
</dbReference>
<feature type="transmembrane region" description="Helical" evidence="7">
    <location>
        <begin position="46"/>
        <end position="65"/>
    </location>
</feature>
<dbReference type="InterPro" id="IPR000715">
    <property type="entry name" value="Glycosyl_transferase_4"/>
</dbReference>
<dbReference type="PANTHER" id="PTHR22926">
    <property type="entry name" value="PHOSPHO-N-ACETYLMURAMOYL-PENTAPEPTIDE-TRANSFERASE"/>
    <property type="match status" value="1"/>
</dbReference>
<evidence type="ECO:0000313" key="9">
    <source>
        <dbReference type="Proteomes" id="UP000228528"/>
    </source>
</evidence>
<evidence type="ECO:0000313" key="8">
    <source>
        <dbReference type="EMBL" id="PIR77543.1"/>
    </source>
</evidence>
<keyword evidence="5 7" id="KW-1133">Transmembrane helix</keyword>
<dbReference type="GO" id="GO:0044038">
    <property type="term" value="P:cell wall macromolecule biosynthetic process"/>
    <property type="evidence" value="ECO:0007669"/>
    <property type="project" value="TreeGrafter"/>
</dbReference>
<evidence type="ECO:0000256" key="2">
    <source>
        <dbReference type="ARBA" id="ARBA00022475"/>
    </source>
</evidence>
<dbReference type="GO" id="GO:0009103">
    <property type="term" value="P:lipopolysaccharide biosynthetic process"/>
    <property type="evidence" value="ECO:0007669"/>
    <property type="project" value="TreeGrafter"/>
</dbReference>
<evidence type="ECO:0008006" key="10">
    <source>
        <dbReference type="Google" id="ProtNLM"/>
    </source>
</evidence>
<reference evidence="9" key="1">
    <citation type="submission" date="2017-09" db="EMBL/GenBank/DDBJ databases">
        <title>Depth-based differentiation of microbial function through sediment-hosted aquifers and enrichment of novel symbionts in the deep terrestrial subsurface.</title>
        <authorList>
            <person name="Probst A.J."/>
            <person name="Ladd B."/>
            <person name="Jarett J.K."/>
            <person name="Geller-Mcgrath D.E."/>
            <person name="Sieber C.M.K."/>
            <person name="Emerson J.B."/>
            <person name="Anantharaman K."/>
            <person name="Thomas B.C."/>
            <person name="Malmstrom R."/>
            <person name="Stieglmeier M."/>
            <person name="Klingl A."/>
            <person name="Woyke T."/>
            <person name="Ryan C.M."/>
            <person name="Banfield J.F."/>
        </authorList>
    </citation>
    <scope>NUCLEOTIDE SEQUENCE [LARGE SCALE GENOMIC DNA]</scope>
</reference>
<name>A0A2M6P1D0_9BACT</name>
<proteinExistence type="predicted"/>
<feature type="transmembrane region" description="Helical" evidence="7">
    <location>
        <begin position="148"/>
        <end position="168"/>
    </location>
</feature>
<feature type="transmembrane region" description="Helical" evidence="7">
    <location>
        <begin position="205"/>
        <end position="222"/>
    </location>
</feature>
<feature type="transmembrane region" description="Helical" evidence="7">
    <location>
        <begin position="77"/>
        <end position="96"/>
    </location>
</feature>
<dbReference type="GO" id="GO:0016780">
    <property type="term" value="F:phosphotransferase activity, for other substituted phosphate groups"/>
    <property type="evidence" value="ECO:0007669"/>
    <property type="project" value="InterPro"/>
</dbReference>
<sequence length="352" mass="38868">MNYILLFLLATALSWILTWKIKNIMIHHRIIDKAKTETRKIHIKSTALGGGLAIYLTTAIVLSILYSTQVIGDVIGLRQLIGMVLGGGVIMGGGILDDKYRLKARWQLVFPIIASLIIIVSGIGVNIITNPFGGTVNLAGLVVPVDGFGNIVFFADVLLFIWLMTMMFTTKLLDGLDGLVTGIVLIGAVVLFFLSLQEQWYNPDVAYLAIIFAGACLGFLKWNWFPAKIFLGEGGSLFAGFMLAIIAIMSSGKIAIALLVMGFPMLDMARVIIRRIQKHKPIFEGDNEHLHFKLLHSGLNQKQAVLLFYTISLLFGTTALFLQSHQQIIALLLLGILMLLISLWFSLKEQHT</sequence>
<keyword evidence="6 7" id="KW-0472">Membrane</keyword>
<feature type="transmembrane region" description="Helical" evidence="7">
    <location>
        <begin position="328"/>
        <end position="347"/>
    </location>
</feature>
<evidence type="ECO:0000256" key="3">
    <source>
        <dbReference type="ARBA" id="ARBA00022679"/>
    </source>
</evidence>
<comment type="caution">
    <text evidence="8">The sequence shown here is derived from an EMBL/GenBank/DDBJ whole genome shotgun (WGS) entry which is preliminary data.</text>
</comment>
<comment type="subcellular location">
    <subcellularLocation>
        <location evidence="1">Cell membrane</location>
        <topology evidence="1">Multi-pass membrane protein</topology>
    </subcellularLocation>
</comment>
<keyword evidence="3" id="KW-0808">Transferase</keyword>
<dbReference type="Proteomes" id="UP000228528">
    <property type="component" value="Unassembled WGS sequence"/>
</dbReference>
<keyword evidence="4 7" id="KW-0812">Transmembrane</keyword>
<feature type="transmembrane region" description="Helical" evidence="7">
    <location>
        <begin position="229"/>
        <end position="248"/>
    </location>
</feature>
<organism evidence="8 9">
    <name type="scientific">Candidatus Magasanikbacteria bacterium CG10_big_fil_rev_8_21_14_0_10_38_6</name>
    <dbReference type="NCBI Taxonomy" id="1974647"/>
    <lineage>
        <taxon>Bacteria</taxon>
        <taxon>Candidatus Magasanikiibacteriota</taxon>
    </lineage>
</organism>